<keyword evidence="2" id="KW-1185">Reference proteome</keyword>
<feature type="non-terminal residue" evidence="1">
    <location>
        <position position="131"/>
    </location>
</feature>
<dbReference type="EMBL" id="CP111019">
    <property type="protein sequence ID" value="WAR13550.1"/>
    <property type="molecule type" value="Genomic_DNA"/>
</dbReference>
<evidence type="ECO:0000313" key="1">
    <source>
        <dbReference type="EMBL" id="WAR13550.1"/>
    </source>
</evidence>
<evidence type="ECO:0008006" key="3">
    <source>
        <dbReference type="Google" id="ProtNLM"/>
    </source>
</evidence>
<proteinExistence type="predicted"/>
<gene>
    <name evidence="1" type="ORF">MAR_027730</name>
</gene>
<sequence length="131" mass="14926">LFGRNAHVKIEEVLNNYFKELDKVFKAYNLHEGIDYFWNIDETGLQMEHSPRKILCMQGKKTNTVTSINVQAVTIIECGSAAGTHFPPYYKESWEVAEPLQCCSNIRKGMQGSYGTEFGIFVKKANINPMN</sequence>
<accession>A0ABY7EUA5</accession>
<name>A0ABY7EUA5_MYAAR</name>
<protein>
    <recommendedName>
        <fullName evidence="3">Transposase</fullName>
    </recommendedName>
</protein>
<dbReference type="Proteomes" id="UP001164746">
    <property type="component" value="Chromosome 8"/>
</dbReference>
<evidence type="ECO:0000313" key="2">
    <source>
        <dbReference type="Proteomes" id="UP001164746"/>
    </source>
</evidence>
<reference evidence="1" key="1">
    <citation type="submission" date="2022-11" db="EMBL/GenBank/DDBJ databases">
        <title>Centuries of genome instability and evolution in soft-shell clam transmissible cancer (bioRxiv).</title>
        <authorList>
            <person name="Hart S.F.M."/>
            <person name="Yonemitsu M.A."/>
            <person name="Giersch R.M."/>
            <person name="Beal B.F."/>
            <person name="Arriagada G."/>
            <person name="Davis B.W."/>
            <person name="Ostrander E.A."/>
            <person name="Goff S.P."/>
            <person name="Metzger M.J."/>
        </authorList>
    </citation>
    <scope>NUCLEOTIDE SEQUENCE</scope>
    <source>
        <strain evidence="1">MELC-2E11</strain>
        <tissue evidence="1">Siphon/mantle</tissue>
    </source>
</reference>
<feature type="non-terminal residue" evidence="1">
    <location>
        <position position="1"/>
    </location>
</feature>
<organism evidence="1 2">
    <name type="scientific">Mya arenaria</name>
    <name type="common">Soft-shell clam</name>
    <dbReference type="NCBI Taxonomy" id="6604"/>
    <lineage>
        <taxon>Eukaryota</taxon>
        <taxon>Metazoa</taxon>
        <taxon>Spiralia</taxon>
        <taxon>Lophotrochozoa</taxon>
        <taxon>Mollusca</taxon>
        <taxon>Bivalvia</taxon>
        <taxon>Autobranchia</taxon>
        <taxon>Heteroconchia</taxon>
        <taxon>Euheterodonta</taxon>
        <taxon>Imparidentia</taxon>
        <taxon>Neoheterodontei</taxon>
        <taxon>Myida</taxon>
        <taxon>Myoidea</taxon>
        <taxon>Myidae</taxon>
        <taxon>Mya</taxon>
    </lineage>
</organism>